<protein>
    <recommendedName>
        <fullName evidence="2">histidine kinase</fullName>
        <ecNumber evidence="2">2.7.13.3</ecNumber>
    </recommendedName>
</protein>
<accession>A0ABU9L1C3</accession>
<dbReference type="SUPFAM" id="SSF48452">
    <property type="entry name" value="TPR-like"/>
    <property type="match status" value="2"/>
</dbReference>
<evidence type="ECO:0000256" key="8">
    <source>
        <dbReference type="SAM" id="Phobius"/>
    </source>
</evidence>
<evidence type="ECO:0000313" key="10">
    <source>
        <dbReference type="EMBL" id="MEL4456232.1"/>
    </source>
</evidence>
<proteinExistence type="predicted"/>
<dbReference type="Pfam" id="PF13424">
    <property type="entry name" value="TPR_12"/>
    <property type="match status" value="1"/>
</dbReference>
<dbReference type="SUPFAM" id="SSF55874">
    <property type="entry name" value="ATPase domain of HSP90 chaperone/DNA topoisomerase II/histidine kinase"/>
    <property type="match status" value="1"/>
</dbReference>
<dbReference type="PANTHER" id="PTHR41523:SF8">
    <property type="entry name" value="ETHYLENE RESPONSE SENSOR PROTEIN"/>
    <property type="match status" value="1"/>
</dbReference>
<keyword evidence="11" id="KW-1185">Reference proteome</keyword>
<evidence type="ECO:0000256" key="3">
    <source>
        <dbReference type="ARBA" id="ARBA00022553"/>
    </source>
</evidence>
<feature type="domain" description="Histidine kinase" evidence="9">
    <location>
        <begin position="461"/>
        <end position="654"/>
    </location>
</feature>
<evidence type="ECO:0000256" key="4">
    <source>
        <dbReference type="ARBA" id="ARBA00022679"/>
    </source>
</evidence>
<evidence type="ECO:0000313" key="11">
    <source>
        <dbReference type="Proteomes" id="UP001474120"/>
    </source>
</evidence>
<dbReference type="RefSeq" id="WP_342160309.1">
    <property type="nucleotide sequence ID" value="NZ_JBCDNA010000002.1"/>
</dbReference>
<dbReference type="InterPro" id="IPR011990">
    <property type="entry name" value="TPR-like_helical_dom_sf"/>
</dbReference>
<dbReference type="EC" id="2.7.13.3" evidence="2"/>
<evidence type="ECO:0000256" key="1">
    <source>
        <dbReference type="ARBA" id="ARBA00000085"/>
    </source>
</evidence>
<keyword evidence="4" id="KW-0808">Transferase</keyword>
<evidence type="ECO:0000256" key="2">
    <source>
        <dbReference type="ARBA" id="ARBA00012438"/>
    </source>
</evidence>
<name>A0ABU9L1C3_9FLAO</name>
<dbReference type="InterPro" id="IPR011495">
    <property type="entry name" value="Sig_transdc_His_kin_sub2_dim/P"/>
</dbReference>
<keyword evidence="3" id="KW-0597">Phosphoprotein</keyword>
<sequence>MNKKYLIFQFFIILIFLGLGVMSAQQLIDPDRSNPYNRIFVDTDNFGSSYLEELEAGYPKLKTDSLKYAALNDLAYYTHTRDLNKALEFTRSGLKMVREKKNILWEGRFQITEGAILLRMEQLDTAFAILQDAKGKVKKQDLPHLFTQLGYVFERNGDIMRAADYALEAKRIGTELNDKRAIGQAYSDLSNLYWKYSDFDKGLEYGLMSVKFFEGRNLNDMEYDFVLYVVGNNLLSLKRYEEALRYFQHANSIGKRYGFYNNLCDINISLVDLYTDLNQYDEAESAGKEALKYAKLIDNDFLMMRSLLALGRLKYFQGKYNDAIHTLNKSLEVATPEFGDKFYLSQAYERLSRAYAKSHSYKKAIDAFGVYDSLKKLVFIENSNKRMSLLQTEFDLADKEITIQGMEERIKKQSSTQTLITIIAGLLLILLMVLYVTYENNKKKNILLEKQNEEKEFLLKEIHHRVKNNLGIVSSLLDLQAEKIKDPKIISAIEESRNRVYSMSMIHQKLYQGLNLSSIGMKEYLIDLSQHISDSYGGDGRISYNYDLEEMELDVDSAIPMGLIVNELLTNSFKHAFPKNVKGLISITCRHITESRILLEVGDNGIGLLEFDKEDDAGRGFGTQLIDLLIQQLDGSIMTINGLGTKTRMEFDLD</sequence>
<reference evidence="10 11" key="1">
    <citation type="submission" date="2024-04" db="EMBL/GenBank/DDBJ databases">
        <title>whole genome sequencing of Lutimonas vermicola strain IMCC1616.</title>
        <authorList>
            <person name="Bae S.S."/>
        </authorList>
    </citation>
    <scope>NUCLEOTIDE SEQUENCE [LARGE SCALE GENOMIC DNA]</scope>
    <source>
        <strain evidence="10 11">IMCC1616</strain>
    </source>
</reference>
<evidence type="ECO:0000256" key="5">
    <source>
        <dbReference type="ARBA" id="ARBA00022741"/>
    </source>
</evidence>
<dbReference type="Pfam" id="PF02518">
    <property type="entry name" value="HATPase_c"/>
    <property type="match status" value="1"/>
</dbReference>
<gene>
    <name evidence="10" type="ORF">AABB81_10020</name>
</gene>
<organism evidence="10 11">
    <name type="scientific">Lutimonas vermicola</name>
    <dbReference type="NCBI Taxonomy" id="414288"/>
    <lineage>
        <taxon>Bacteria</taxon>
        <taxon>Pseudomonadati</taxon>
        <taxon>Bacteroidota</taxon>
        <taxon>Flavobacteriia</taxon>
        <taxon>Flavobacteriales</taxon>
        <taxon>Flavobacteriaceae</taxon>
        <taxon>Lutimonas</taxon>
    </lineage>
</organism>
<dbReference type="Gene3D" id="1.25.40.10">
    <property type="entry name" value="Tetratricopeptide repeat domain"/>
    <property type="match status" value="2"/>
</dbReference>
<dbReference type="EMBL" id="JBCDNA010000002">
    <property type="protein sequence ID" value="MEL4456232.1"/>
    <property type="molecule type" value="Genomic_DNA"/>
</dbReference>
<keyword evidence="8" id="KW-0812">Transmembrane</keyword>
<feature type="transmembrane region" description="Helical" evidence="8">
    <location>
        <begin position="419"/>
        <end position="438"/>
    </location>
</feature>
<dbReference type="GO" id="GO:0016301">
    <property type="term" value="F:kinase activity"/>
    <property type="evidence" value="ECO:0007669"/>
    <property type="project" value="UniProtKB-KW"/>
</dbReference>
<keyword evidence="5" id="KW-0547">Nucleotide-binding</keyword>
<dbReference type="Gene3D" id="3.30.565.10">
    <property type="entry name" value="Histidine kinase-like ATPase, C-terminal domain"/>
    <property type="match status" value="1"/>
</dbReference>
<dbReference type="PANTHER" id="PTHR41523">
    <property type="entry name" value="TWO-COMPONENT SYSTEM SENSOR PROTEIN"/>
    <property type="match status" value="1"/>
</dbReference>
<evidence type="ECO:0000256" key="6">
    <source>
        <dbReference type="ARBA" id="ARBA00022777"/>
    </source>
</evidence>
<comment type="caution">
    <text evidence="10">The sequence shown here is derived from an EMBL/GenBank/DDBJ whole genome shotgun (WGS) entry which is preliminary data.</text>
</comment>
<keyword evidence="7" id="KW-0067">ATP-binding</keyword>
<dbReference type="Gene3D" id="3.30.450.20">
    <property type="entry name" value="PAS domain"/>
    <property type="match status" value="1"/>
</dbReference>
<keyword evidence="8" id="KW-0472">Membrane</keyword>
<dbReference type="PROSITE" id="PS50109">
    <property type="entry name" value="HIS_KIN"/>
    <property type="match status" value="1"/>
</dbReference>
<keyword evidence="6 10" id="KW-0418">Kinase</keyword>
<dbReference type="Pfam" id="PF07568">
    <property type="entry name" value="HisKA_2"/>
    <property type="match status" value="1"/>
</dbReference>
<dbReference type="Proteomes" id="UP001474120">
    <property type="component" value="Unassembled WGS sequence"/>
</dbReference>
<keyword evidence="8" id="KW-1133">Transmembrane helix</keyword>
<dbReference type="InterPro" id="IPR005467">
    <property type="entry name" value="His_kinase_dom"/>
</dbReference>
<comment type="catalytic activity">
    <reaction evidence="1">
        <text>ATP + protein L-histidine = ADP + protein N-phospho-L-histidine.</text>
        <dbReference type="EC" id="2.7.13.3"/>
    </reaction>
</comment>
<dbReference type="InterPro" id="IPR003594">
    <property type="entry name" value="HATPase_dom"/>
</dbReference>
<evidence type="ECO:0000256" key="7">
    <source>
        <dbReference type="ARBA" id="ARBA00022840"/>
    </source>
</evidence>
<dbReference type="InterPro" id="IPR036890">
    <property type="entry name" value="HATPase_C_sf"/>
</dbReference>
<evidence type="ECO:0000259" key="9">
    <source>
        <dbReference type="PROSITE" id="PS50109"/>
    </source>
</evidence>